<dbReference type="Proteomes" id="UP000660668">
    <property type="component" value="Unassembled WGS sequence"/>
</dbReference>
<comment type="caution">
    <text evidence="2">The sequence shown here is derived from an EMBL/GenBank/DDBJ whole genome shotgun (WGS) entry which is preliminary data.</text>
</comment>
<evidence type="ECO:0000259" key="1">
    <source>
        <dbReference type="Pfam" id="PF06114"/>
    </source>
</evidence>
<name>A0A930YPX4_9ACTN</name>
<protein>
    <submittedName>
        <fullName evidence="2">ImmA/IrrE family metallo-endopeptidase</fullName>
    </submittedName>
</protein>
<reference evidence="2" key="1">
    <citation type="submission" date="2020-11" db="EMBL/GenBank/DDBJ databases">
        <title>Nocardioides cynanchi sp. nov., isolated from soil of rhizosphere of Cynanchum wilfordii.</title>
        <authorList>
            <person name="Lee J.-S."/>
            <person name="Suh M.K."/>
            <person name="Kim J.-S."/>
        </authorList>
    </citation>
    <scope>NUCLEOTIDE SEQUENCE</scope>
    <source>
        <strain evidence="2">KCTC 19276</strain>
    </source>
</reference>
<dbReference type="AlphaFoldDB" id="A0A930YPX4"/>
<proteinExistence type="predicted"/>
<dbReference type="Gene3D" id="1.10.10.2910">
    <property type="match status" value="1"/>
</dbReference>
<gene>
    <name evidence="2" type="ORF">ISU10_10180</name>
</gene>
<keyword evidence="3" id="KW-1185">Reference proteome</keyword>
<evidence type="ECO:0000313" key="3">
    <source>
        <dbReference type="Proteomes" id="UP000660668"/>
    </source>
</evidence>
<evidence type="ECO:0000313" key="2">
    <source>
        <dbReference type="EMBL" id="MBF4768135.1"/>
    </source>
</evidence>
<sequence>MASTRDRLDELFQHCADLGVQVEWRDLGETRRGEFRRLTNTIVLNSRLTGTQALACLAHELGHAFLGHSCSTPANEQRAWEYAAALLITPADYSAAEARVGPETAALAIELAVTPRLIEGWRRWWLKRGEPPGSVA</sequence>
<dbReference type="RefSeq" id="WP_194696283.1">
    <property type="nucleotide sequence ID" value="NZ_JADKPO010000011.1"/>
</dbReference>
<organism evidence="2 3">
    <name type="scientific">Nocardioides agariphilus</name>
    <dbReference type="NCBI Taxonomy" id="433664"/>
    <lineage>
        <taxon>Bacteria</taxon>
        <taxon>Bacillati</taxon>
        <taxon>Actinomycetota</taxon>
        <taxon>Actinomycetes</taxon>
        <taxon>Propionibacteriales</taxon>
        <taxon>Nocardioidaceae</taxon>
        <taxon>Nocardioides</taxon>
    </lineage>
</organism>
<accession>A0A930YPX4</accession>
<dbReference type="InterPro" id="IPR010359">
    <property type="entry name" value="IrrE_HExxH"/>
</dbReference>
<dbReference type="EMBL" id="JADKPO010000011">
    <property type="protein sequence ID" value="MBF4768135.1"/>
    <property type="molecule type" value="Genomic_DNA"/>
</dbReference>
<feature type="domain" description="IrrE N-terminal-like" evidence="1">
    <location>
        <begin position="15"/>
        <end position="99"/>
    </location>
</feature>
<dbReference type="Pfam" id="PF06114">
    <property type="entry name" value="Peptidase_M78"/>
    <property type="match status" value="1"/>
</dbReference>